<evidence type="ECO:0000256" key="1">
    <source>
        <dbReference type="SAM" id="MobiDB-lite"/>
    </source>
</evidence>
<dbReference type="Pfam" id="PF00169">
    <property type="entry name" value="PH"/>
    <property type="match status" value="1"/>
</dbReference>
<dbReference type="SMART" id="SM00516">
    <property type="entry name" value="SEC14"/>
    <property type="match status" value="1"/>
</dbReference>
<dbReference type="EMBL" id="FR824110">
    <property type="protein sequence ID" value="CCA19202.1"/>
    <property type="molecule type" value="Genomic_DNA"/>
</dbReference>
<dbReference type="SUPFAM" id="SSF50729">
    <property type="entry name" value="PH domain-like"/>
    <property type="match status" value="1"/>
</dbReference>
<feature type="domain" description="CRAL-TRIO" evidence="3">
    <location>
        <begin position="747"/>
        <end position="926"/>
    </location>
</feature>
<gene>
    <name evidence="4" type="primary">AlNc14C65G4650</name>
    <name evidence="4" type="ORF">ALNC14_053450</name>
</gene>
<dbReference type="InterPro" id="IPR051026">
    <property type="entry name" value="PI/PC_transfer"/>
</dbReference>
<dbReference type="PROSITE" id="PS50191">
    <property type="entry name" value="CRAL_TRIO"/>
    <property type="match status" value="1"/>
</dbReference>
<protein>
    <submittedName>
        <fullName evidence="4">Phosphoinositol transporter putative</fullName>
    </submittedName>
</protein>
<evidence type="ECO:0000313" key="4">
    <source>
        <dbReference type="EMBL" id="CCA19202.1"/>
    </source>
</evidence>
<sequence length="1175" mass="130236">MTKPMLFLNAFKSSSMSSDIDSNDANNSNGRTPRSLARRRSRVGKQLMRELRGFARLNGDNSHTDSTSPRSTHPTFARHLSAPSASITSSLQPPTSSRNGHRSTTQSINEGGSPSRRSDLMQKKTSSAIHSLQHGCATLAATVAGRRLMNGSTLSAGAPVEMNPFIYEEMTPLDTISNDAPPTVAIRYGHRIRLYGKSSYVSSSSENKGGYVGTFEIARRFLHPMKETQRHDKQNGYVLACLPPIQEAGSNLYKPSTFRIVSIAGLEDGTALSYGDVFILVDDDGKVWNNKIGVGPTTLNGHFGPKGPNFAGEMYLSFYQLGKSTSLRYADEEEEHEMDIDLRPGMVPTTNVEEGGLLETTVSDFSSDEEEGFLSLASLARNTKMIAENTFGVGRSAAGEAALASALASSGKVVFYGDRNVIIDIADSNRMRSKFNQVITHYRKYNEGMVVQGGYLRCDGRGKLSLFELHGLPLPSIAKIHIIDSNSPKEIIKDSRPSIGSTTTSTTNKDLMLRLDAGLPIPINNVTPSSLLALYFSDESMTLIPCSRFSPSNEKPFYIVVRGSTRPYRLQVQAKRSFDKSNSRCLGSSLFEKCHLPLCMLVVAGFYVIVVFNLPWTKALFLGSTAVSLIIGSRMIQIFKKKASASASVENDALKEGAMNPEQNGENWLFSIIAWEASTSERTELKTQNGQNELYNTQVSAPLVKIPASFLIAESENVSKAMERYQATLQWRVEMNVDKILETPHPKYYLIKSFYKQYIHKRDKLGHPIYFEKLATINMKALQKAAVSLDDLFYHYLFNIEFTVKYVASDTCACQACCASKTRKLLIVLDARGIGMKDMSGEFLEFVRKGAGMMQRHYPQRSYKILIINVPSWFGMVWKGVKGLLNEATRQKTNILSETEAPTALLQLIDKENLPVEYGGQCQCSGGCESNSAFMQLQKSLVDSVLASKPFCPDVIMGGLTIELEDDEEKDARKDSECTKQNPTRHSVQSNTAALFIRQSMSSKRVLHDMKESMVLNSDQVKSNAFPQEVLKAGFLLKRSVKRKHFIPIWYRRVFVLHGTPFLLGSPYTLSECCGSLLILAHSIRFSRSIDSELYSVLALTGDTVVRKTQKQNNHTFELITPLMEAHGRALLLYAPTSDLVDSWVEVISSAIAKLRTDRTDLLPPKDTATVSKTC</sequence>
<dbReference type="Gene3D" id="2.30.29.30">
    <property type="entry name" value="Pleckstrin-homology domain (PH domain)/Phosphotyrosine-binding domain (PTB)"/>
    <property type="match status" value="1"/>
</dbReference>
<evidence type="ECO:0000259" key="2">
    <source>
        <dbReference type="PROSITE" id="PS50003"/>
    </source>
</evidence>
<name>F0WDD0_9STRA</name>
<feature type="compositionally biased region" description="Low complexity" evidence="1">
    <location>
        <begin position="15"/>
        <end position="35"/>
    </location>
</feature>
<dbReference type="InterPro" id="IPR011993">
    <property type="entry name" value="PH-like_dom_sf"/>
</dbReference>
<dbReference type="HOGENOM" id="CLU_006209_0_0_1"/>
<feature type="compositionally biased region" description="Polar residues" evidence="1">
    <location>
        <begin position="59"/>
        <end position="74"/>
    </location>
</feature>
<dbReference type="InterPro" id="IPR036273">
    <property type="entry name" value="CRAL/TRIO_N_dom_sf"/>
</dbReference>
<dbReference type="PROSITE" id="PS50003">
    <property type="entry name" value="PH_DOMAIN"/>
    <property type="match status" value="1"/>
</dbReference>
<dbReference type="PANTHER" id="PTHR45657">
    <property type="entry name" value="CRAL-TRIO DOMAIN-CONTAINING PROTEIN YKL091C-RELATED"/>
    <property type="match status" value="1"/>
</dbReference>
<feature type="compositionally biased region" description="Polar residues" evidence="1">
    <location>
        <begin position="83"/>
        <end position="112"/>
    </location>
</feature>
<feature type="region of interest" description="Disordered" evidence="1">
    <location>
        <begin position="15"/>
        <end position="42"/>
    </location>
</feature>
<dbReference type="SMART" id="SM00233">
    <property type="entry name" value="PH"/>
    <property type="match status" value="1"/>
</dbReference>
<feature type="domain" description="PH" evidence="2">
    <location>
        <begin position="1029"/>
        <end position="1153"/>
    </location>
</feature>
<evidence type="ECO:0000259" key="3">
    <source>
        <dbReference type="PROSITE" id="PS50191"/>
    </source>
</evidence>
<dbReference type="SUPFAM" id="SSF46938">
    <property type="entry name" value="CRAL/TRIO N-terminal domain"/>
    <property type="match status" value="1"/>
</dbReference>
<dbReference type="AlphaFoldDB" id="F0WDD0"/>
<reference evidence="4" key="1">
    <citation type="journal article" date="2011" name="PLoS Biol.">
        <title>Gene gain and loss during evolution of obligate parasitism in the white rust pathogen of Arabidopsis thaliana.</title>
        <authorList>
            <person name="Kemen E."/>
            <person name="Gardiner A."/>
            <person name="Schultz-Larsen T."/>
            <person name="Kemen A.C."/>
            <person name="Balmuth A.L."/>
            <person name="Robert-Seilaniantz A."/>
            <person name="Bailey K."/>
            <person name="Holub E."/>
            <person name="Studholme D.J."/>
            <person name="Maclean D."/>
            <person name="Jones J.D."/>
        </authorList>
    </citation>
    <scope>NUCLEOTIDE SEQUENCE</scope>
</reference>
<dbReference type="SUPFAM" id="SSF52087">
    <property type="entry name" value="CRAL/TRIO domain"/>
    <property type="match status" value="1"/>
</dbReference>
<proteinExistence type="predicted"/>
<dbReference type="Gene3D" id="3.40.525.10">
    <property type="entry name" value="CRAL-TRIO lipid binding domain"/>
    <property type="match status" value="1"/>
</dbReference>
<accession>F0WDD0</accession>
<dbReference type="Pfam" id="PF00650">
    <property type="entry name" value="CRAL_TRIO"/>
    <property type="match status" value="1"/>
</dbReference>
<feature type="region of interest" description="Disordered" evidence="1">
    <location>
        <begin position="54"/>
        <end position="127"/>
    </location>
</feature>
<dbReference type="CDD" id="cd00170">
    <property type="entry name" value="SEC14"/>
    <property type="match status" value="1"/>
</dbReference>
<reference evidence="4" key="2">
    <citation type="submission" date="2011-02" db="EMBL/GenBank/DDBJ databases">
        <authorList>
            <person name="MacLean D."/>
        </authorList>
    </citation>
    <scope>NUCLEOTIDE SEQUENCE</scope>
</reference>
<dbReference type="InterPro" id="IPR001251">
    <property type="entry name" value="CRAL-TRIO_dom"/>
</dbReference>
<organism evidence="4">
    <name type="scientific">Albugo laibachii Nc14</name>
    <dbReference type="NCBI Taxonomy" id="890382"/>
    <lineage>
        <taxon>Eukaryota</taxon>
        <taxon>Sar</taxon>
        <taxon>Stramenopiles</taxon>
        <taxon>Oomycota</taxon>
        <taxon>Peronosporomycetes</taxon>
        <taxon>Albuginales</taxon>
        <taxon>Albuginaceae</taxon>
        <taxon>Albugo</taxon>
    </lineage>
</organism>
<dbReference type="InterPro" id="IPR036865">
    <property type="entry name" value="CRAL-TRIO_dom_sf"/>
</dbReference>
<dbReference type="PANTHER" id="PTHR45657:SF1">
    <property type="entry name" value="CRAL-TRIO DOMAIN-CONTAINING PROTEIN YKL091C-RELATED"/>
    <property type="match status" value="1"/>
</dbReference>
<dbReference type="InterPro" id="IPR001849">
    <property type="entry name" value="PH_domain"/>
</dbReference>